<reference evidence="1" key="1">
    <citation type="submission" date="2013-12" db="EMBL/GenBank/DDBJ databases">
        <title>A Varibaculum cambriense genome reconstructed from a premature infant gut community with otherwise low bacterial novelty that shifts toward anaerobic metabolism during the third week of life.</title>
        <authorList>
            <person name="Brown C.T."/>
            <person name="Sharon I."/>
            <person name="Thomas B.C."/>
            <person name="Castelle C.J."/>
            <person name="Morowitz M.J."/>
            <person name="Banfield J.F."/>
        </authorList>
    </citation>
    <scope>NUCLEOTIDE SEQUENCE</scope>
</reference>
<keyword evidence="1" id="KW-0067">ATP-binding</keyword>
<gene>
    <name evidence="1" type="ORF">Q604_UNBC07054G0001</name>
</gene>
<dbReference type="GO" id="GO:0005524">
    <property type="term" value="F:ATP binding"/>
    <property type="evidence" value="ECO:0007669"/>
    <property type="project" value="UniProtKB-KW"/>
</dbReference>
<dbReference type="AlphaFoldDB" id="W1Y9B1"/>
<organism evidence="1">
    <name type="scientific">human gut metagenome</name>
    <dbReference type="NCBI Taxonomy" id="408170"/>
    <lineage>
        <taxon>unclassified sequences</taxon>
        <taxon>metagenomes</taxon>
        <taxon>organismal metagenomes</taxon>
    </lineage>
</organism>
<protein>
    <submittedName>
        <fullName evidence="1">Iron-siderophore uptake system ATP-binding protein</fullName>
    </submittedName>
</protein>
<name>W1Y9B1_9ZZZZ</name>
<feature type="non-terminal residue" evidence="1">
    <location>
        <position position="1"/>
    </location>
</feature>
<dbReference type="EMBL" id="AZMM01007054">
    <property type="protein sequence ID" value="ETJ38946.1"/>
    <property type="molecule type" value="Genomic_DNA"/>
</dbReference>
<comment type="caution">
    <text evidence="1">The sequence shown here is derived from an EMBL/GenBank/DDBJ whole genome shotgun (WGS) entry which is preliminary data.</text>
</comment>
<proteinExistence type="predicted"/>
<keyword evidence="1" id="KW-0547">Nucleotide-binding</keyword>
<sequence length="56" mass="5919">LVAMRDGEIRANGTPTEVITADVMREVFGVHTHIIHAPDVGTPIVIPIDTVGVDDG</sequence>
<evidence type="ECO:0000313" key="1">
    <source>
        <dbReference type="EMBL" id="ETJ38946.1"/>
    </source>
</evidence>
<accession>W1Y9B1</accession>